<proteinExistence type="predicted"/>
<sequence>MNSEPRLPDWQADIEERISYGIEAGKKRGVIWTGDPLVVVTGWHQDMNETCHRGESVTAVLVGDPTLA</sequence>
<dbReference type="Proteomes" id="UP000230423">
    <property type="component" value="Unassembled WGS sequence"/>
</dbReference>
<reference evidence="1 2" key="1">
    <citation type="submission" date="2015-09" db="EMBL/GenBank/DDBJ databases">
        <title>Draft genome of the parasitic nematode Teladorsagia circumcincta isolate WARC Sus (inbred).</title>
        <authorList>
            <person name="Mitreva M."/>
        </authorList>
    </citation>
    <scope>NUCLEOTIDE SEQUENCE [LARGE SCALE GENOMIC DNA]</scope>
    <source>
        <strain evidence="1 2">S</strain>
    </source>
</reference>
<dbReference type="SUPFAM" id="SSF52935">
    <property type="entry name" value="PK C-terminal domain-like"/>
    <property type="match status" value="1"/>
</dbReference>
<accession>A0A2G9UG74</accession>
<gene>
    <name evidence="1" type="ORF">TELCIR_08937</name>
</gene>
<dbReference type="InterPro" id="IPR036918">
    <property type="entry name" value="Pyrv_Knase_C_sf"/>
</dbReference>
<dbReference type="AlphaFoldDB" id="A0A2G9UG74"/>
<evidence type="ECO:0000313" key="2">
    <source>
        <dbReference type="Proteomes" id="UP000230423"/>
    </source>
</evidence>
<dbReference type="EMBL" id="KZ346729">
    <property type="protein sequence ID" value="PIO69248.1"/>
    <property type="molecule type" value="Genomic_DNA"/>
</dbReference>
<keyword evidence="2" id="KW-1185">Reference proteome</keyword>
<dbReference type="OrthoDB" id="108365at2759"/>
<name>A0A2G9UG74_TELCI</name>
<organism evidence="1 2">
    <name type="scientific">Teladorsagia circumcincta</name>
    <name type="common">Brown stomach worm</name>
    <name type="synonym">Ostertagia circumcincta</name>
    <dbReference type="NCBI Taxonomy" id="45464"/>
    <lineage>
        <taxon>Eukaryota</taxon>
        <taxon>Metazoa</taxon>
        <taxon>Ecdysozoa</taxon>
        <taxon>Nematoda</taxon>
        <taxon>Chromadorea</taxon>
        <taxon>Rhabditida</taxon>
        <taxon>Rhabditina</taxon>
        <taxon>Rhabditomorpha</taxon>
        <taxon>Strongyloidea</taxon>
        <taxon>Trichostrongylidae</taxon>
        <taxon>Teladorsagia</taxon>
    </lineage>
</organism>
<dbReference type="Gene3D" id="3.40.1380.20">
    <property type="entry name" value="Pyruvate kinase, C-terminal domain"/>
    <property type="match status" value="1"/>
</dbReference>
<protein>
    <submittedName>
        <fullName evidence="1">Uncharacterized protein</fullName>
    </submittedName>
</protein>
<evidence type="ECO:0000313" key="1">
    <source>
        <dbReference type="EMBL" id="PIO69248.1"/>
    </source>
</evidence>